<accession>V7D766</accession>
<reference evidence="1 2" key="1">
    <citation type="submission" date="2013-10" db="EMBL/GenBank/DDBJ databases">
        <title>Whole Genome Shotgun Sequence of Pseudomonas taiwanensis SJ9.</title>
        <authorList>
            <person name="Hong S.-J."/>
            <person name="Shin J.-H."/>
        </authorList>
    </citation>
    <scope>NUCLEOTIDE SEQUENCE [LARGE SCALE GENOMIC DNA]</scope>
    <source>
        <strain evidence="1 2">SJ9</strain>
    </source>
</reference>
<evidence type="ECO:0000313" key="2">
    <source>
        <dbReference type="Proteomes" id="UP000018511"/>
    </source>
</evidence>
<dbReference type="AlphaFoldDB" id="V7D766"/>
<dbReference type="Proteomes" id="UP000018511">
    <property type="component" value="Unassembled WGS sequence"/>
</dbReference>
<comment type="caution">
    <text evidence="1">The sequence shown here is derived from an EMBL/GenBank/DDBJ whole genome shotgun (WGS) entry which is preliminary data.</text>
</comment>
<dbReference type="EMBL" id="AXUP01000460">
    <property type="protein sequence ID" value="ESW37116.1"/>
    <property type="molecule type" value="Genomic_DNA"/>
</dbReference>
<name>V7D766_9PSED</name>
<evidence type="ECO:0000313" key="1">
    <source>
        <dbReference type="EMBL" id="ESW37116.1"/>
    </source>
</evidence>
<gene>
    <name evidence="1" type="ORF">O164_25840</name>
</gene>
<sequence length="55" mass="6261">MKTIRRIASLEDEPTWLTMELTTVLLEVYFGKARHCYKVTGFSIFANLALAARIA</sequence>
<protein>
    <submittedName>
        <fullName evidence="1">Uncharacterized protein</fullName>
    </submittedName>
</protein>
<proteinExistence type="predicted"/>
<organism evidence="1 2">
    <name type="scientific">Pseudomonas taiwanensis SJ9</name>
    <dbReference type="NCBI Taxonomy" id="1388762"/>
    <lineage>
        <taxon>Bacteria</taxon>
        <taxon>Pseudomonadati</taxon>
        <taxon>Pseudomonadota</taxon>
        <taxon>Gammaproteobacteria</taxon>
        <taxon>Pseudomonadales</taxon>
        <taxon>Pseudomonadaceae</taxon>
        <taxon>Pseudomonas</taxon>
    </lineage>
</organism>